<organism evidence="1 2">
    <name type="scientific">Arboricoccus pini</name>
    <dbReference type="NCBI Taxonomy" id="1963835"/>
    <lineage>
        <taxon>Bacteria</taxon>
        <taxon>Pseudomonadati</taxon>
        <taxon>Pseudomonadota</taxon>
        <taxon>Alphaproteobacteria</taxon>
        <taxon>Geminicoccales</taxon>
        <taxon>Geminicoccaceae</taxon>
        <taxon>Arboricoccus</taxon>
    </lineage>
</organism>
<dbReference type="PANTHER" id="PTHR35519">
    <property type="entry name" value="MEMBRANE PROTEINS"/>
    <property type="match status" value="1"/>
</dbReference>
<protein>
    <recommendedName>
        <fullName evidence="3">DUF4112 domain-containing protein</fullName>
    </recommendedName>
</protein>
<proteinExistence type="predicted"/>
<dbReference type="PANTHER" id="PTHR35519:SF2">
    <property type="entry name" value="PH DOMAIN PROTEIN"/>
    <property type="match status" value="1"/>
</dbReference>
<dbReference type="RefSeq" id="WP_088560734.1">
    <property type="nucleotide sequence ID" value="NZ_FYEH01000004.1"/>
</dbReference>
<sequence>MVAQDFGGSFNASFAGAGRRRERGAAGREAARRRMEKLAYLLDNAVRVPGTSFRIGLDGMLGLVPGIGDALGSILSLWIIVEAHNLGMPKTALARMLGNVGLDFAVGAVPVVGDLFDFAFKASTRNMRIVRRYMEAMDGPIIEGDYRPVD</sequence>
<name>A0A212QYN5_9PROT</name>
<gene>
    <name evidence="1" type="ORF">SAMN07250955_104150</name>
</gene>
<dbReference type="AlphaFoldDB" id="A0A212QYN5"/>
<keyword evidence="2" id="KW-1185">Reference proteome</keyword>
<dbReference type="Pfam" id="PF13430">
    <property type="entry name" value="DUF4112"/>
    <property type="match status" value="1"/>
</dbReference>
<dbReference type="OrthoDB" id="513552at2"/>
<accession>A0A212QYN5</accession>
<reference evidence="1 2" key="1">
    <citation type="submission" date="2017-06" db="EMBL/GenBank/DDBJ databases">
        <authorList>
            <person name="Kim H.J."/>
            <person name="Triplett B.A."/>
        </authorList>
    </citation>
    <scope>NUCLEOTIDE SEQUENCE [LARGE SCALE GENOMIC DNA]</scope>
    <source>
        <strain evidence="1 2">B29T1</strain>
    </source>
</reference>
<dbReference type="Proteomes" id="UP000197065">
    <property type="component" value="Unassembled WGS sequence"/>
</dbReference>
<dbReference type="InterPro" id="IPR025187">
    <property type="entry name" value="DUF4112"/>
</dbReference>
<evidence type="ECO:0000313" key="2">
    <source>
        <dbReference type="Proteomes" id="UP000197065"/>
    </source>
</evidence>
<evidence type="ECO:0008006" key="3">
    <source>
        <dbReference type="Google" id="ProtNLM"/>
    </source>
</evidence>
<dbReference type="EMBL" id="FYEH01000004">
    <property type="protein sequence ID" value="SNB64847.1"/>
    <property type="molecule type" value="Genomic_DNA"/>
</dbReference>
<evidence type="ECO:0000313" key="1">
    <source>
        <dbReference type="EMBL" id="SNB64847.1"/>
    </source>
</evidence>